<proteinExistence type="predicted"/>
<keyword evidence="2" id="KW-1185">Reference proteome</keyword>
<comment type="caution">
    <text evidence="1">The sequence shown here is derived from an EMBL/GenBank/DDBJ whole genome shotgun (WGS) entry which is preliminary data.</text>
</comment>
<dbReference type="AlphaFoldDB" id="A0A6G0ZHI0"/>
<dbReference type="Proteomes" id="UP000478052">
    <property type="component" value="Unassembled WGS sequence"/>
</dbReference>
<evidence type="ECO:0000313" key="2">
    <source>
        <dbReference type="Proteomes" id="UP000478052"/>
    </source>
</evidence>
<dbReference type="OrthoDB" id="6608270at2759"/>
<protein>
    <submittedName>
        <fullName evidence="1">MULE domain-containing protein</fullName>
    </submittedName>
</protein>
<feature type="non-terminal residue" evidence="1">
    <location>
        <position position="1"/>
    </location>
</feature>
<sequence length="90" mass="10535">SEYLNNDSEVGKWMECFFGLSYLPPDEVSDGFCDLIKLHNNITLWACEPTNNPKTTNGAESYHKQYNSQFYTTHSHIPTSNNRRHYWNSK</sequence>
<reference evidence="1 2" key="1">
    <citation type="submission" date="2019-08" db="EMBL/GenBank/DDBJ databases">
        <title>Whole genome of Aphis craccivora.</title>
        <authorList>
            <person name="Voronova N.V."/>
            <person name="Shulinski R.S."/>
            <person name="Bandarenka Y.V."/>
            <person name="Zhorov D.G."/>
            <person name="Warner D."/>
        </authorList>
    </citation>
    <scope>NUCLEOTIDE SEQUENCE [LARGE SCALE GENOMIC DNA]</scope>
    <source>
        <strain evidence="1">180601</strain>
        <tissue evidence="1">Whole Body</tissue>
    </source>
</reference>
<dbReference type="EMBL" id="VUJU01000410">
    <property type="protein sequence ID" value="KAF0770603.1"/>
    <property type="molecule type" value="Genomic_DNA"/>
</dbReference>
<organism evidence="1 2">
    <name type="scientific">Aphis craccivora</name>
    <name type="common">Cowpea aphid</name>
    <dbReference type="NCBI Taxonomy" id="307492"/>
    <lineage>
        <taxon>Eukaryota</taxon>
        <taxon>Metazoa</taxon>
        <taxon>Ecdysozoa</taxon>
        <taxon>Arthropoda</taxon>
        <taxon>Hexapoda</taxon>
        <taxon>Insecta</taxon>
        <taxon>Pterygota</taxon>
        <taxon>Neoptera</taxon>
        <taxon>Paraneoptera</taxon>
        <taxon>Hemiptera</taxon>
        <taxon>Sternorrhyncha</taxon>
        <taxon>Aphidomorpha</taxon>
        <taxon>Aphidoidea</taxon>
        <taxon>Aphididae</taxon>
        <taxon>Aphidini</taxon>
        <taxon>Aphis</taxon>
        <taxon>Aphis</taxon>
    </lineage>
</organism>
<gene>
    <name evidence="1" type="ORF">FWK35_00013613</name>
</gene>
<name>A0A6G0ZHI0_APHCR</name>
<accession>A0A6G0ZHI0</accession>
<evidence type="ECO:0000313" key="1">
    <source>
        <dbReference type="EMBL" id="KAF0770603.1"/>
    </source>
</evidence>